<keyword evidence="3" id="KW-1185">Reference proteome</keyword>
<dbReference type="EnsemblPlants" id="ORUFI01G23460.1">
    <property type="protein sequence ID" value="ORUFI01G23460.1"/>
    <property type="gene ID" value="ORUFI01G23460"/>
</dbReference>
<feature type="region of interest" description="Disordered" evidence="1">
    <location>
        <begin position="1"/>
        <end position="40"/>
    </location>
</feature>
<dbReference type="HOGENOM" id="CLU_138838_0_0_1"/>
<evidence type="ECO:0000313" key="2">
    <source>
        <dbReference type="EnsemblPlants" id="ORUFI01G23460.1"/>
    </source>
</evidence>
<evidence type="ECO:0000313" key="3">
    <source>
        <dbReference type="Proteomes" id="UP000008022"/>
    </source>
</evidence>
<evidence type="ECO:0000256" key="1">
    <source>
        <dbReference type="SAM" id="MobiDB-lite"/>
    </source>
</evidence>
<name>A0A0E0MYJ4_ORYRU</name>
<protein>
    <submittedName>
        <fullName evidence="2">Uncharacterized protein</fullName>
    </submittedName>
</protein>
<reference evidence="2" key="2">
    <citation type="submission" date="2015-06" db="UniProtKB">
        <authorList>
            <consortium name="EnsemblPlants"/>
        </authorList>
    </citation>
    <scope>IDENTIFICATION</scope>
</reference>
<proteinExistence type="predicted"/>
<dbReference type="Gramene" id="ORUFI01G23460.1">
    <property type="protein sequence ID" value="ORUFI01G23460.1"/>
    <property type="gene ID" value="ORUFI01G23460"/>
</dbReference>
<organism evidence="2 3">
    <name type="scientific">Oryza rufipogon</name>
    <name type="common">Brownbeard rice</name>
    <name type="synonym">Asian wild rice</name>
    <dbReference type="NCBI Taxonomy" id="4529"/>
    <lineage>
        <taxon>Eukaryota</taxon>
        <taxon>Viridiplantae</taxon>
        <taxon>Streptophyta</taxon>
        <taxon>Embryophyta</taxon>
        <taxon>Tracheophyta</taxon>
        <taxon>Spermatophyta</taxon>
        <taxon>Magnoliopsida</taxon>
        <taxon>Liliopsida</taxon>
        <taxon>Poales</taxon>
        <taxon>Poaceae</taxon>
        <taxon>BOP clade</taxon>
        <taxon>Oryzoideae</taxon>
        <taxon>Oryzeae</taxon>
        <taxon>Oryzinae</taxon>
        <taxon>Oryza</taxon>
    </lineage>
</organism>
<feature type="compositionally biased region" description="Polar residues" evidence="1">
    <location>
        <begin position="1"/>
        <end position="11"/>
    </location>
</feature>
<reference evidence="3" key="1">
    <citation type="submission" date="2013-06" db="EMBL/GenBank/DDBJ databases">
        <authorList>
            <person name="Zhao Q."/>
        </authorList>
    </citation>
    <scope>NUCLEOTIDE SEQUENCE</scope>
    <source>
        <strain evidence="3">cv. W1943</strain>
    </source>
</reference>
<feature type="compositionally biased region" description="Low complexity" evidence="1">
    <location>
        <begin position="12"/>
        <end position="40"/>
    </location>
</feature>
<accession>A0A0E0MYJ4</accession>
<dbReference type="AlphaFoldDB" id="A0A0E0MYJ4"/>
<dbReference type="Proteomes" id="UP000008022">
    <property type="component" value="Unassembled WGS sequence"/>
</dbReference>
<sequence length="189" mass="20096">MASDANPSVARSASPSPTTLSASSCSPPNTTAASTSSPSRRTSVVMASWIWPATRGKKKAGDDVVDRPSTMWWIGRQLRFLVSIKAIASAVRRGVVHATSHMTASRLARLRNLTAVSDMSEKDGEVDLRGGAAAKTRWAEPARAAADRMMGVSAELAGQETVMSVIGKNRVSDTVKAVDRAWRSLIANM</sequence>